<dbReference type="Proteomes" id="UP000204221">
    <property type="component" value="Chromosome"/>
</dbReference>
<gene>
    <name evidence="1" type="ORF">AHOG_23965</name>
</gene>
<keyword evidence="2" id="KW-1185">Reference proteome</keyword>
<name>A0A221WA43_9PSEU</name>
<evidence type="ECO:0000313" key="1">
    <source>
        <dbReference type="EMBL" id="ASO22399.1"/>
    </source>
</evidence>
<protein>
    <submittedName>
        <fullName evidence="1">Uncharacterized protein</fullName>
    </submittedName>
</protein>
<dbReference type="KEGG" id="ahg:AHOG_23965"/>
<accession>A0A221WA43</accession>
<evidence type="ECO:0000313" key="2">
    <source>
        <dbReference type="Proteomes" id="UP000204221"/>
    </source>
</evidence>
<organism evidence="1 2">
    <name type="scientific">Actinoalloteichus hoggarensis</name>
    <dbReference type="NCBI Taxonomy" id="1470176"/>
    <lineage>
        <taxon>Bacteria</taxon>
        <taxon>Bacillati</taxon>
        <taxon>Actinomycetota</taxon>
        <taxon>Actinomycetes</taxon>
        <taxon>Pseudonocardiales</taxon>
        <taxon>Pseudonocardiaceae</taxon>
        <taxon>Actinoalloteichus</taxon>
    </lineage>
</organism>
<sequence>MSAVAATSSCLPWTAAVIPGTRVDPSTVDADGDRPAGAWSAPGQGGSPSVGPGQAGRPQVAGPSFPSAAGEPPG</sequence>
<proteinExistence type="predicted"/>
<reference evidence="1 2" key="1">
    <citation type="submission" date="2017-07" db="EMBL/GenBank/DDBJ databases">
        <title>Complete genome sequence of Actinoalloteichus hoggarensis DSM 45943, type strain of Actinoalloteichus hoggarensis.</title>
        <authorList>
            <person name="Ruckert C."/>
            <person name="Nouioui I."/>
            <person name="Willmese J."/>
            <person name="van Wezel G."/>
            <person name="Klenk H.-P."/>
            <person name="Kalinowski J."/>
            <person name="Zotchev S.B."/>
        </authorList>
    </citation>
    <scope>NUCLEOTIDE SEQUENCE [LARGE SCALE GENOMIC DNA]</scope>
    <source>
        <strain evidence="1 2">DSM 45943</strain>
    </source>
</reference>
<dbReference type="AlphaFoldDB" id="A0A221WA43"/>
<dbReference type="EMBL" id="CP022521">
    <property type="protein sequence ID" value="ASO22399.1"/>
    <property type="molecule type" value="Genomic_DNA"/>
</dbReference>